<feature type="domain" description="LPS-assembly protein LptD central" evidence="3">
    <location>
        <begin position="172"/>
        <end position="255"/>
    </location>
</feature>
<evidence type="ECO:0000313" key="4">
    <source>
        <dbReference type="EMBL" id="GFE64053.1"/>
    </source>
</evidence>
<accession>A0A6N6JCJ6</accession>
<dbReference type="Pfam" id="PF19838">
    <property type="entry name" value="LptD_2"/>
    <property type="match status" value="1"/>
</dbReference>
<evidence type="ECO:0000313" key="5">
    <source>
        <dbReference type="Proteomes" id="UP000436822"/>
    </source>
</evidence>
<dbReference type="InterPro" id="IPR045659">
    <property type="entry name" value="LptD_2"/>
</dbReference>
<evidence type="ECO:0000256" key="1">
    <source>
        <dbReference type="HAMAP-Rule" id="MF_01411"/>
    </source>
</evidence>
<dbReference type="PANTHER" id="PTHR30189:SF1">
    <property type="entry name" value="LPS-ASSEMBLY PROTEIN LPTD"/>
    <property type="match status" value="1"/>
</dbReference>
<comment type="subunit">
    <text evidence="1">Component of the lipopolysaccharide transport and assembly complex.</text>
</comment>
<comment type="similarity">
    <text evidence="1">Belongs to the LptD family.</text>
</comment>
<dbReference type="GO" id="GO:1990351">
    <property type="term" value="C:transporter complex"/>
    <property type="evidence" value="ECO:0007669"/>
    <property type="project" value="TreeGrafter"/>
</dbReference>
<comment type="subcellular location">
    <subcellularLocation>
        <location evidence="1">Cell outer membrane</location>
    </subcellularLocation>
</comment>
<comment type="caution">
    <text evidence="4">The sequence shown here is derived from an EMBL/GenBank/DDBJ whole genome shotgun (WGS) entry which is preliminary data.</text>
</comment>
<comment type="function">
    <text evidence="1">Involved in the assembly of lipopolysaccharide (LPS) at the surface of the outer membrane.</text>
</comment>
<keyword evidence="1" id="KW-0998">Cell outer membrane</keyword>
<feature type="chain" id="PRO_5027179958" description="LPS-assembly protein LptD" evidence="1">
    <location>
        <begin position="20"/>
        <end position="714"/>
    </location>
</feature>
<name>A0A6N6JCJ6_9RHOB</name>
<evidence type="ECO:0000259" key="3">
    <source>
        <dbReference type="Pfam" id="PF19838"/>
    </source>
</evidence>
<dbReference type="GO" id="GO:0009279">
    <property type="term" value="C:cell outer membrane"/>
    <property type="evidence" value="ECO:0007669"/>
    <property type="project" value="UniProtKB-SubCell"/>
</dbReference>
<evidence type="ECO:0000259" key="2">
    <source>
        <dbReference type="Pfam" id="PF04453"/>
    </source>
</evidence>
<dbReference type="Pfam" id="PF04453">
    <property type="entry name" value="LptD"/>
    <property type="match status" value="1"/>
</dbReference>
<dbReference type="InterPro" id="IPR020889">
    <property type="entry name" value="LipoPS_assembly_LptD"/>
</dbReference>
<dbReference type="PANTHER" id="PTHR30189">
    <property type="entry name" value="LPS-ASSEMBLY PROTEIN"/>
    <property type="match status" value="1"/>
</dbReference>
<keyword evidence="5" id="KW-1185">Reference proteome</keyword>
<dbReference type="OrthoDB" id="9760225at2"/>
<gene>
    <name evidence="1 4" type="primary">lptD</name>
    <name evidence="4" type="ORF">KIN_11270</name>
</gene>
<sequence precursor="true">MRRILCILACVLWSGAAVAQRQTVEVKTATLVADEVTFSSETQVLRAAGNVEVLNDGVRLRAQAISYNGVTDQLTIEGPLYLVDTDGTVIVADEAGLSGDLQAGVLKSARLVFSEQLQVAANEIALTDGRFTQFYKTVASSCHICDEDPVPLWEIRSRRIIYDSETRQIYFNDASLRVLGVPVLYTPYLRLPDPSIRRANGFLTPQIRSNGDIGVGVRTPYFFTLGDHADLTIAPWVTTKGSYTLDGRYRRKFRYAEVEARGAVTRDDLEDGVRSYLFADGTFAAPRGFRGKFDLELTSDPAYLLVYGFSDKDRLDSAVSVERATRKELITAELVYYKSLREDEDSSEIPTVLGDTSITRRFKPMGIGGIASVELEASGSYRRSDEDLTFSGFARDVMRVSAIADWRRNWQLSNGMIVAGQTELRTDVYEIRQENRVGFGDTVEVTPYTALEVRWPMLKQGRFATHLLEPIVQLAWSDDGDRDVANDDSLLVEFDEANLFRFNRFPGADAQEQGARLNLGVTYTRDDPDGWSLGLTVGRILRDEGREQFRSSTGLDGRGSDWLVAAQLKIGTQLNLINRAVFDDGMTFSRNEMRFSWNTEDFNLSSTYAYLEADEQEGRPSDTSEIALSGGYNITPYWTFLSSVRHDFVQGQATRAGLGLRFENECTALNLSVSRRFTSSDIVTATTDFSLSVQLAGFGPNSASKKSFTRQCRG</sequence>
<keyword evidence="1" id="KW-0472">Membrane</keyword>
<reference evidence="4 5" key="1">
    <citation type="submission" date="2019-12" db="EMBL/GenBank/DDBJ databases">
        <title>Litoreibacter badius sp. nov., a novel bacteriochlorophyll a-containing bacterium in the genus Litoreibacter.</title>
        <authorList>
            <person name="Kanamuro M."/>
            <person name="Takabe Y."/>
            <person name="Mori K."/>
            <person name="Takaichi S."/>
            <person name="Hanada S."/>
        </authorList>
    </citation>
    <scope>NUCLEOTIDE SEQUENCE [LARGE SCALE GENOMIC DNA]</scope>
    <source>
        <strain evidence="4 5">K6</strain>
    </source>
</reference>
<dbReference type="SUPFAM" id="SSF56935">
    <property type="entry name" value="Porins"/>
    <property type="match status" value="1"/>
</dbReference>
<dbReference type="GO" id="GO:0043165">
    <property type="term" value="P:Gram-negative-bacterium-type cell outer membrane assembly"/>
    <property type="evidence" value="ECO:0007669"/>
    <property type="project" value="UniProtKB-UniRule"/>
</dbReference>
<proteinExistence type="inferred from homology"/>
<dbReference type="AlphaFoldDB" id="A0A6N6JCJ6"/>
<dbReference type="HAMAP" id="MF_01411">
    <property type="entry name" value="LPS_assembly_LptD"/>
    <property type="match status" value="1"/>
</dbReference>
<dbReference type="InterPro" id="IPR050218">
    <property type="entry name" value="LptD"/>
</dbReference>
<dbReference type="Proteomes" id="UP000436822">
    <property type="component" value="Unassembled WGS sequence"/>
</dbReference>
<feature type="domain" description="LptD C-terminal" evidence="2">
    <location>
        <begin position="273"/>
        <end position="638"/>
    </location>
</feature>
<protein>
    <recommendedName>
        <fullName evidence="1">LPS-assembly protein LptD</fullName>
    </recommendedName>
</protein>
<organism evidence="4 5">
    <name type="scientific">Litoreibacter roseus</name>
    <dbReference type="NCBI Taxonomy" id="2601869"/>
    <lineage>
        <taxon>Bacteria</taxon>
        <taxon>Pseudomonadati</taxon>
        <taxon>Pseudomonadota</taxon>
        <taxon>Alphaproteobacteria</taxon>
        <taxon>Rhodobacterales</taxon>
        <taxon>Roseobacteraceae</taxon>
        <taxon>Litoreibacter</taxon>
    </lineage>
</organism>
<comment type="caution">
    <text evidence="1">Lacks conserved residue(s) required for the propagation of feature annotation.</text>
</comment>
<feature type="signal peptide" evidence="1">
    <location>
        <begin position="1"/>
        <end position="19"/>
    </location>
</feature>
<dbReference type="EMBL" id="BLJE01000001">
    <property type="protein sequence ID" value="GFE64053.1"/>
    <property type="molecule type" value="Genomic_DNA"/>
</dbReference>
<dbReference type="RefSeq" id="WP_159804925.1">
    <property type="nucleotide sequence ID" value="NZ_BLJE01000001.1"/>
</dbReference>
<keyword evidence="1" id="KW-0732">Signal</keyword>
<dbReference type="InterPro" id="IPR007543">
    <property type="entry name" value="LptD_C"/>
</dbReference>
<dbReference type="GO" id="GO:0015920">
    <property type="term" value="P:lipopolysaccharide transport"/>
    <property type="evidence" value="ECO:0007669"/>
    <property type="project" value="InterPro"/>
</dbReference>